<dbReference type="InterPro" id="IPR027417">
    <property type="entry name" value="P-loop_NTPase"/>
</dbReference>
<dbReference type="GO" id="GO:0003924">
    <property type="term" value="F:GTPase activity"/>
    <property type="evidence" value="ECO:0007669"/>
    <property type="project" value="InterPro"/>
</dbReference>
<dbReference type="PROSITE" id="PS51421">
    <property type="entry name" value="RAS"/>
    <property type="match status" value="1"/>
</dbReference>
<name>A0A0F9N614_9ZZZZ</name>
<dbReference type="InterPro" id="IPR005225">
    <property type="entry name" value="Small_GTP-bd"/>
</dbReference>
<dbReference type="PROSITE" id="PS51419">
    <property type="entry name" value="RAB"/>
    <property type="match status" value="1"/>
</dbReference>
<evidence type="ECO:0000256" key="2">
    <source>
        <dbReference type="ARBA" id="ARBA00023134"/>
    </source>
</evidence>
<dbReference type="SUPFAM" id="SSF52540">
    <property type="entry name" value="P-loop containing nucleoside triphosphate hydrolases"/>
    <property type="match status" value="1"/>
</dbReference>
<dbReference type="InterPro" id="IPR001806">
    <property type="entry name" value="Small_GTPase"/>
</dbReference>
<dbReference type="AlphaFoldDB" id="A0A0F9N614"/>
<protein>
    <recommendedName>
        <fullName evidence="4">Roc domain-containing protein</fullName>
    </recommendedName>
</protein>
<evidence type="ECO:0008006" key="4">
    <source>
        <dbReference type="Google" id="ProtNLM"/>
    </source>
</evidence>
<comment type="caution">
    <text evidence="3">The sequence shown here is derived from an EMBL/GenBank/DDBJ whole genome shotgun (WGS) entry which is preliminary data.</text>
</comment>
<dbReference type="GO" id="GO:0005525">
    <property type="term" value="F:GTP binding"/>
    <property type="evidence" value="ECO:0007669"/>
    <property type="project" value="UniProtKB-KW"/>
</dbReference>
<dbReference type="InterPro" id="IPR050227">
    <property type="entry name" value="Rab"/>
</dbReference>
<dbReference type="NCBIfam" id="TIGR00231">
    <property type="entry name" value="small_GTP"/>
    <property type="match status" value="1"/>
</dbReference>
<dbReference type="SMART" id="SM00175">
    <property type="entry name" value="RAB"/>
    <property type="match status" value="1"/>
</dbReference>
<dbReference type="SMART" id="SM00174">
    <property type="entry name" value="RHO"/>
    <property type="match status" value="1"/>
</dbReference>
<gene>
    <name evidence="3" type="ORF">LCGC14_1376090</name>
</gene>
<sequence length="169" mass="19579">MGDSNVGKSQLLQHCIEGRFDEDLEHTVGTDYWVKQFNFQSQDKNLDINLIFWDFGGLKQFSGAKMRENLDKTDGVFIVGDITQTKSFDRIEKYWLPEMRKHLNINIPIILLANKADLKPKIEKKEIKSIAKAFGIDKVFWTSAKNGLNVEEAFKSILFPIIERELNRL</sequence>
<accession>A0A0F9N614</accession>
<evidence type="ECO:0000256" key="1">
    <source>
        <dbReference type="ARBA" id="ARBA00022741"/>
    </source>
</evidence>
<dbReference type="Pfam" id="PF00071">
    <property type="entry name" value="Ras"/>
    <property type="match status" value="1"/>
</dbReference>
<reference evidence="3" key="1">
    <citation type="journal article" date="2015" name="Nature">
        <title>Complex archaea that bridge the gap between prokaryotes and eukaryotes.</title>
        <authorList>
            <person name="Spang A."/>
            <person name="Saw J.H."/>
            <person name="Jorgensen S.L."/>
            <person name="Zaremba-Niedzwiedzka K."/>
            <person name="Martijn J."/>
            <person name="Lind A.E."/>
            <person name="van Eijk R."/>
            <person name="Schleper C."/>
            <person name="Guy L."/>
            <person name="Ettema T.J."/>
        </authorList>
    </citation>
    <scope>NUCLEOTIDE SEQUENCE</scope>
</reference>
<dbReference type="PRINTS" id="PR00449">
    <property type="entry name" value="RASTRNSFRMNG"/>
</dbReference>
<dbReference type="PANTHER" id="PTHR47977">
    <property type="entry name" value="RAS-RELATED PROTEIN RAB"/>
    <property type="match status" value="1"/>
</dbReference>
<proteinExistence type="predicted"/>
<keyword evidence="2" id="KW-0342">GTP-binding</keyword>
<dbReference type="CDD" id="cd00154">
    <property type="entry name" value="Rab"/>
    <property type="match status" value="1"/>
</dbReference>
<evidence type="ECO:0000313" key="3">
    <source>
        <dbReference type="EMBL" id="KKM76847.1"/>
    </source>
</evidence>
<dbReference type="Gene3D" id="3.40.50.300">
    <property type="entry name" value="P-loop containing nucleotide triphosphate hydrolases"/>
    <property type="match status" value="1"/>
</dbReference>
<keyword evidence="1" id="KW-0547">Nucleotide-binding</keyword>
<dbReference type="SMART" id="SM00173">
    <property type="entry name" value="RAS"/>
    <property type="match status" value="1"/>
</dbReference>
<organism evidence="3">
    <name type="scientific">marine sediment metagenome</name>
    <dbReference type="NCBI Taxonomy" id="412755"/>
    <lineage>
        <taxon>unclassified sequences</taxon>
        <taxon>metagenomes</taxon>
        <taxon>ecological metagenomes</taxon>
    </lineage>
</organism>
<dbReference type="EMBL" id="LAZR01008737">
    <property type="protein sequence ID" value="KKM76847.1"/>
    <property type="molecule type" value="Genomic_DNA"/>
</dbReference>